<protein>
    <submittedName>
        <fullName evidence="7">MCP methyltransferase, CheR-type</fullName>
    </submittedName>
</protein>
<evidence type="ECO:0000313" key="7">
    <source>
        <dbReference type="EMBL" id="SDV46389.1"/>
    </source>
</evidence>
<dbReference type="GO" id="GO:0032259">
    <property type="term" value="P:methylation"/>
    <property type="evidence" value="ECO:0007669"/>
    <property type="project" value="UniProtKB-KW"/>
</dbReference>
<proteinExistence type="predicted"/>
<dbReference type="OrthoDB" id="9816309at2"/>
<dbReference type="PRINTS" id="PR00996">
    <property type="entry name" value="CHERMTFRASE"/>
</dbReference>
<name>A0A1H2PJG3_9BURK</name>
<evidence type="ECO:0000313" key="8">
    <source>
        <dbReference type="Proteomes" id="UP000243719"/>
    </source>
</evidence>
<dbReference type="Gene3D" id="1.25.40.10">
    <property type="entry name" value="Tetratricopeptide repeat domain"/>
    <property type="match status" value="1"/>
</dbReference>
<feature type="compositionally biased region" description="Low complexity" evidence="5">
    <location>
        <begin position="297"/>
        <end position="325"/>
    </location>
</feature>
<dbReference type="InterPro" id="IPR011990">
    <property type="entry name" value="TPR-like_helical_dom_sf"/>
</dbReference>
<gene>
    <name evidence="7" type="ORF">SAMN05216551_101303</name>
</gene>
<dbReference type="PROSITE" id="PS50123">
    <property type="entry name" value="CHER"/>
    <property type="match status" value="1"/>
</dbReference>
<evidence type="ECO:0000256" key="5">
    <source>
        <dbReference type="SAM" id="MobiDB-lite"/>
    </source>
</evidence>
<feature type="domain" description="CheR-type methyltransferase" evidence="6">
    <location>
        <begin position="1"/>
        <end position="242"/>
    </location>
</feature>
<dbReference type="SMART" id="SM00028">
    <property type="entry name" value="TPR"/>
    <property type="match status" value="1"/>
</dbReference>
<keyword evidence="3" id="KW-0949">S-adenosyl-L-methionine</keyword>
<dbReference type="SUPFAM" id="SSF53335">
    <property type="entry name" value="S-adenosyl-L-methionine-dependent methyltransferases"/>
    <property type="match status" value="1"/>
</dbReference>
<dbReference type="InterPro" id="IPR029063">
    <property type="entry name" value="SAM-dependent_MTases_sf"/>
</dbReference>
<keyword evidence="8" id="KW-1185">Reference proteome</keyword>
<evidence type="ECO:0000256" key="4">
    <source>
        <dbReference type="PROSITE-ProRule" id="PRU00339"/>
    </source>
</evidence>
<dbReference type="SMART" id="SM00138">
    <property type="entry name" value="MeTrc"/>
    <property type="match status" value="1"/>
</dbReference>
<dbReference type="EMBL" id="FNLO01000001">
    <property type="protein sequence ID" value="SDV46389.1"/>
    <property type="molecule type" value="Genomic_DNA"/>
</dbReference>
<dbReference type="AlphaFoldDB" id="A0A1H2PJG3"/>
<dbReference type="InterPro" id="IPR019734">
    <property type="entry name" value="TPR_rpt"/>
</dbReference>
<dbReference type="PANTHER" id="PTHR24422:SF19">
    <property type="entry name" value="CHEMOTAXIS PROTEIN METHYLTRANSFERASE"/>
    <property type="match status" value="1"/>
</dbReference>
<dbReference type="InterPro" id="IPR000780">
    <property type="entry name" value="CheR_MeTrfase"/>
</dbReference>
<dbReference type="PANTHER" id="PTHR24422">
    <property type="entry name" value="CHEMOTAXIS PROTEIN METHYLTRANSFERASE"/>
    <property type="match status" value="1"/>
</dbReference>
<evidence type="ECO:0000256" key="1">
    <source>
        <dbReference type="ARBA" id="ARBA00022603"/>
    </source>
</evidence>
<dbReference type="PROSITE" id="PS50005">
    <property type="entry name" value="TPR"/>
    <property type="match status" value="1"/>
</dbReference>
<dbReference type="Gene3D" id="3.40.50.150">
    <property type="entry name" value="Vaccinia Virus protein VP39"/>
    <property type="match status" value="1"/>
</dbReference>
<dbReference type="STRING" id="1770053.SAMN05216551_101303"/>
<reference evidence="8" key="1">
    <citation type="submission" date="2016-09" db="EMBL/GenBank/DDBJ databases">
        <authorList>
            <person name="Varghese N."/>
            <person name="Submissions S."/>
        </authorList>
    </citation>
    <scope>NUCLEOTIDE SEQUENCE [LARGE SCALE GENOMIC DNA]</scope>
    <source>
        <strain evidence="8">JS23</strain>
    </source>
</reference>
<dbReference type="GO" id="GO:0008757">
    <property type="term" value="F:S-adenosylmethionine-dependent methyltransferase activity"/>
    <property type="evidence" value="ECO:0007669"/>
    <property type="project" value="InterPro"/>
</dbReference>
<accession>A0A1H2PJG3</accession>
<dbReference type="Pfam" id="PF01739">
    <property type="entry name" value="CheR"/>
    <property type="match status" value="1"/>
</dbReference>
<keyword evidence="4" id="KW-0802">TPR repeat</keyword>
<dbReference type="InterPro" id="IPR050903">
    <property type="entry name" value="Bact_Chemotaxis_MeTrfase"/>
</dbReference>
<feature type="repeat" description="TPR" evidence="4">
    <location>
        <begin position="422"/>
        <end position="455"/>
    </location>
</feature>
<keyword evidence="1 7" id="KW-0489">Methyltransferase</keyword>
<evidence type="ECO:0000256" key="3">
    <source>
        <dbReference type="ARBA" id="ARBA00022691"/>
    </source>
</evidence>
<dbReference type="Proteomes" id="UP000243719">
    <property type="component" value="Unassembled WGS sequence"/>
</dbReference>
<dbReference type="InterPro" id="IPR022642">
    <property type="entry name" value="CheR_C"/>
</dbReference>
<dbReference type="SUPFAM" id="SSF48452">
    <property type="entry name" value="TPR-like"/>
    <property type="match status" value="1"/>
</dbReference>
<evidence type="ECO:0000256" key="2">
    <source>
        <dbReference type="ARBA" id="ARBA00022679"/>
    </source>
</evidence>
<keyword evidence="2 7" id="KW-0808">Transferase</keyword>
<sequence>MMAATVDTRIATILQRATGLEPALLGPSAVRHALQARMQTRDICETGEYARVLAADAAELQALIEAVVVPETWFFRHPGAFTALLARLPQRIRRPGDGPLHILCAPCSTGEEAYSIAIALLDAGLAPEQFEIDARDISAAALAMARRGIYGNNAFRSHDLAFRARHFTPQDGGWRIDDRVRASVRFGVGNLVAREFGAGQRFDAIFCRNVLIYFPREVQLGVLNTLTQRLADDGLLFVGPAEGSLALAAGLRSLAEHGAFGFFRSSAAGALPRRTPFGGVRRDGVPNAGARLGGGQTATLSSARRSAALAAPGGAAQGALGRPAAAPAPRPPAGTAASLAPPRAGGAQTAAQNRRAESAVSAVSAVAMPKPGPASGPTASLSPGATAVAAAVRHATTLSDAGRLDAADAALGEALATYGPSADAFYLKGALADARGRADDALDCYRKALYLDANHRDTLLMLSARLEARGDRDGARRLLGRARRAEAQAGGGGQASGVEQ</sequence>
<organism evidence="7 8">
    <name type="scientific">Chitinasiproducens palmae</name>
    <dbReference type="NCBI Taxonomy" id="1770053"/>
    <lineage>
        <taxon>Bacteria</taxon>
        <taxon>Pseudomonadati</taxon>
        <taxon>Pseudomonadota</taxon>
        <taxon>Betaproteobacteria</taxon>
        <taxon>Burkholderiales</taxon>
        <taxon>Burkholderiaceae</taxon>
        <taxon>Chitinasiproducens</taxon>
    </lineage>
</organism>
<evidence type="ECO:0000259" key="6">
    <source>
        <dbReference type="PROSITE" id="PS50123"/>
    </source>
</evidence>
<feature type="region of interest" description="Disordered" evidence="5">
    <location>
        <begin position="273"/>
        <end position="358"/>
    </location>
</feature>